<dbReference type="STRING" id="37658.SAMN05661086_03464"/>
<dbReference type="Gene3D" id="2.115.10.20">
    <property type="entry name" value="Glycosyl hydrolase domain, family 43"/>
    <property type="match status" value="1"/>
</dbReference>
<dbReference type="SUPFAM" id="SSF75005">
    <property type="entry name" value="Arabinanase/levansucrase/invertase"/>
    <property type="match status" value="1"/>
</dbReference>
<dbReference type="InterPro" id="IPR023296">
    <property type="entry name" value="Glyco_hydro_beta-prop_sf"/>
</dbReference>
<evidence type="ECO:0000256" key="5">
    <source>
        <dbReference type="RuleBase" id="RU361187"/>
    </source>
</evidence>
<dbReference type="GO" id="GO:0004553">
    <property type="term" value="F:hydrolase activity, hydrolyzing O-glycosyl compounds"/>
    <property type="evidence" value="ECO:0007669"/>
    <property type="project" value="InterPro"/>
</dbReference>
<dbReference type="RefSeq" id="WP_092563754.1">
    <property type="nucleotide sequence ID" value="NZ_FOYZ01000019.1"/>
</dbReference>
<dbReference type="PIRSF" id="PIRSF025414">
    <property type="entry name" value="Alpha-L-arabinofuranosidase"/>
    <property type="match status" value="1"/>
</dbReference>
<keyword evidence="7" id="KW-1185">Reference proteome</keyword>
<dbReference type="AlphaFoldDB" id="A0A1I6LP22"/>
<evidence type="ECO:0000256" key="4">
    <source>
        <dbReference type="ARBA" id="ARBA00023295"/>
    </source>
</evidence>
<dbReference type="InterPro" id="IPR006710">
    <property type="entry name" value="Glyco_hydro_43"/>
</dbReference>
<keyword evidence="4 5" id="KW-0326">Glycosidase</keyword>
<dbReference type="PANTHER" id="PTHR43817:SF1">
    <property type="entry name" value="HYDROLASE, FAMILY 43, PUTATIVE (AFU_ORTHOLOGUE AFUA_3G01660)-RELATED"/>
    <property type="match status" value="1"/>
</dbReference>
<proteinExistence type="inferred from homology"/>
<evidence type="ECO:0000313" key="6">
    <source>
        <dbReference type="EMBL" id="SFS05267.1"/>
    </source>
</evidence>
<dbReference type="EMBL" id="FOYZ01000019">
    <property type="protein sequence ID" value="SFS05267.1"/>
    <property type="molecule type" value="Genomic_DNA"/>
</dbReference>
<reference evidence="6 7" key="1">
    <citation type="submission" date="2016-10" db="EMBL/GenBank/DDBJ databases">
        <authorList>
            <person name="de Groot N.N."/>
        </authorList>
    </citation>
    <scope>NUCLEOTIDE SEQUENCE [LARGE SCALE GENOMIC DNA]</scope>
    <source>
        <strain evidence="6 7">743A</strain>
    </source>
</reference>
<accession>A0A1I6LP22</accession>
<gene>
    <name evidence="6" type="ORF">SAMN05661086_03464</name>
</gene>
<dbReference type="PANTHER" id="PTHR43817">
    <property type="entry name" value="GLYCOSYL HYDROLASE"/>
    <property type="match status" value="1"/>
</dbReference>
<evidence type="ECO:0000256" key="3">
    <source>
        <dbReference type="ARBA" id="ARBA00022801"/>
    </source>
</evidence>
<evidence type="ECO:0000256" key="1">
    <source>
        <dbReference type="ARBA" id="ARBA00009865"/>
    </source>
</evidence>
<dbReference type="GO" id="GO:0005975">
    <property type="term" value="P:carbohydrate metabolic process"/>
    <property type="evidence" value="ECO:0007669"/>
    <property type="project" value="InterPro"/>
</dbReference>
<dbReference type="OrthoDB" id="273314at2"/>
<dbReference type="Pfam" id="PF04616">
    <property type="entry name" value="Glyco_hydro_43"/>
    <property type="match status" value="1"/>
</dbReference>
<evidence type="ECO:0000256" key="2">
    <source>
        <dbReference type="ARBA" id="ARBA00022729"/>
    </source>
</evidence>
<organism evidence="6 7">
    <name type="scientific">Anaeromicropila populeti</name>
    <dbReference type="NCBI Taxonomy" id="37658"/>
    <lineage>
        <taxon>Bacteria</taxon>
        <taxon>Bacillati</taxon>
        <taxon>Bacillota</taxon>
        <taxon>Clostridia</taxon>
        <taxon>Lachnospirales</taxon>
        <taxon>Lachnospiraceae</taxon>
        <taxon>Anaeromicropila</taxon>
    </lineage>
</organism>
<sequence length="330" mass="38641">MKTNENNIKWTEYNKPFILNRADPYIYKHTDGYYYFTASVPEYDKIILRRSKTIRGLQESEEVVLWTKHETGEMSKHVWAPELYYLDNKWYIYFAAGEAENIWEIRPFVLECEDENPMSGKWVEKGKMQCDNEDPFSFQAFSLDGTVFESKGERYFVWAEKVSVGLQISNLYIAKMESPYKLKTAQVLLTTPDYDWERVAFWVNEGPAVLKRNGKIYVTYSASGTGACYCLGMMMADENSDLLDPLSWKKSRNPVLKTDSEKGIYGPGHNSFTKSEDDSRDLMIYHARPYEEIVGDSLLDPNRHTMILEVKWDEKDIPVFEYLKQEKTEF</sequence>
<keyword evidence="2" id="KW-0732">Signal</keyword>
<keyword evidence="3 5" id="KW-0378">Hydrolase</keyword>
<dbReference type="InterPro" id="IPR016828">
    <property type="entry name" value="Alpha-L-arabinofuranosidase"/>
</dbReference>
<name>A0A1I6LP22_9FIRM</name>
<protein>
    <submittedName>
        <fullName evidence="6">Beta-xylosidase, GH43 family</fullName>
    </submittedName>
</protein>
<dbReference type="CDD" id="cd18817">
    <property type="entry name" value="GH43f_LbAraf43-like"/>
    <property type="match status" value="1"/>
</dbReference>
<evidence type="ECO:0000313" key="7">
    <source>
        <dbReference type="Proteomes" id="UP000199659"/>
    </source>
</evidence>
<comment type="similarity">
    <text evidence="1 5">Belongs to the glycosyl hydrolase 43 family.</text>
</comment>
<dbReference type="Proteomes" id="UP000199659">
    <property type="component" value="Unassembled WGS sequence"/>
</dbReference>